<evidence type="ECO:0000313" key="2">
    <source>
        <dbReference type="Proteomes" id="UP001597214"/>
    </source>
</evidence>
<dbReference type="RefSeq" id="WP_377927299.1">
    <property type="nucleotide sequence ID" value="NZ_JBHUEM010000005.1"/>
</dbReference>
<dbReference type="Proteomes" id="UP001597214">
    <property type="component" value="Unassembled WGS sequence"/>
</dbReference>
<dbReference type="EMBL" id="JBHUEM010000005">
    <property type="protein sequence ID" value="MFD1736152.1"/>
    <property type="molecule type" value="Genomic_DNA"/>
</dbReference>
<name>A0ABW4LNQ4_9BACI</name>
<sequence length="201" mass="22658">MTKSKLQDFTVQLTLKPIQVLVQAEEGTSDQEIVTLAKQKALQVLSEKFPSITYIITKGESLTLQDAYPGQVIREKDAQKVGVITEVKPRSKFPIEVTHVDGKQMKYIPSTLEKSNNEKDFESVMNIGRPSYYGDSWAEGCTGWFVNGKELIPVVIGKVTTAYYYVHTVGLEGKNSHYKLKTPHMARVFPNKEDALKFLKN</sequence>
<keyword evidence="2" id="KW-1185">Reference proteome</keyword>
<reference evidence="2" key="1">
    <citation type="journal article" date="2019" name="Int. J. Syst. Evol. Microbiol.">
        <title>The Global Catalogue of Microorganisms (GCM) 10K type strain sequencing project: providing services to taxonomists for standard genome sequencing and annotation.</title>
        <authorList>
            <consortium name="The Broad Institute Genomics Platform"/>
            <consortium name="The Broad Institute Genome Sequencing Center for Infectious Disease"/>
            <person name="Wu L."/>
            <person name="Ma J."/>
        </authorList>
    </citation>
    <scope>NUCLEOTIDE SEQUENCE [LARGE SCALE GENOMIC DNA]</scope>
    <source>
        <strain evidence="2">CCUG 49339</strain>
    </source>
</reference>
<evidence type="ECO:0000313" key="1">
    <source>
        <dbReference type="EMBL" id="MFD1736152.1"/>
    </source>
</evidence>
<protein>
    <submittedName>
        <fullName evidence="1">Uncharacterized protein</fullName>
    </submittedName>
</protein>
<gene>
    <name evidence="1" type="ORF">ACFSCX_06195</name>
</gene>
<comment type="caution">
    <text evidence="1">The sequence shown here is derived from an EMBL/GenBank/DDBJ whole genome shotgun (WGS) entry which is preliminary data.</text>
</comment>
<proteinExistence type="predicted"/>
<accession>A0ABW4LNQ4</accession>
<organism evidence="1 2">
    <name type="scientific">Bacillus salitolerans</name>
    <dbReference type="NCBI Taxonomy" id="1437434"/>
    <lineage>
        <taxon>Bacteria</taxon>
        <taxon>Bacillati</taxon>
        <taxon>Bacillota</taxon>
        <taxon>Bacilli</taxon>
        <taxon>Bacillales</taxon>
        <taxon>Bacillaceae</taxon>
        <taxon>Bacillus</taxon>
    </lineage>
</organism>